<sequence>MASNLKDLLIPASPPPHDDQDSWTTVTSKSRSKSKSNSKQRPRKPRTPPDQNHAPAPRADSDLRSVKDIAAEFRTLRAHWAESPCAAALRAILAAKGPSVRRVSRAVCLGIGSFDPVDGSWEAKRKTYLQLISFLDIVEHLEKYLNAKIPCLFQEPVFTNHDRSFLESLGHSVLESPAACDAVDPHTLLYGVHLYRPIYAIALRAAAPAVFVGTGWDVWDQVDLSPGPSADLAHLQEIEETYNKFAFPQDATTTAFSSTSIYFRPPVS</sequence>
<accession>A0A0M9VTL0</accession>
<name>A0A0M9VTL0_ESCWE</name>
<evidence type="ECO:0000313" key="4">
    <source>
        <dbReference type="Proteomes" id="UP000053831"/>
    </source>
</evidence>
<keyword evidence="4" id="KW-1185">Reference proteome</keyword>
<reference evidence="3 4" key="1">
    <citation type="submission" date="2015-07" db="EMBL/GenBank/DDBJ databases">
        <title>The genome of the fungus Escovopsis weberi, a specialized disease agent of ant agriculture.</title>
        <authorList>
            <person name="de Man T.J."/>
            <person name="Stajich J.E."/>
            <person name="Kubicek C.P."/>
            <person name="Chenthamara K."/>
            <person name="Atanasova L."/>
            <person name="Druzhinina I.S."/>
            <person name="Birnbaum S."/>
            <person name="Barribeau S.M."/>
            <person name="Teiling C."/>
            <person name="Suen G."/>
            <person name="Currie C."/>
            <person name="Gerardo N.M."/>
        </authorList>
    </citation>
    <scope>NUCLEOTIDE SEQUENCE [LARGE SCALE GENOMIC DNA]</scope>
</reference>
<gene>
    <name evidence="3" type="ORF">ESCO_000015</name>
</gene>
<evidence type="ECO:0000259" key="2">
    <source>
        <dbReference type="Pfam" id="PF07985"/>
    </source>
</evidence>
<evidence type="ECO:0000256" key="1">
    <source>
        <dbReference type="SAM" id="MobiDB-lite"/>
    </source>
</evidence>
<dbReference type="InterPro" id="IPR012942">
    <property type="entry name" value="SRR1-like"/>
</dbReference>
<dbReference type="Pfam" id="PF07985">
    <property type="entry name" value="SRR1"/>
    <property type="match status" value="1"/>
</dbReference>
<dbReference type="PANTHER" id="PTHR42080">
    <property type="entry name" value="SRR1 DOMAIN-CONTAINING PROTEIN"/>
    <property type="match status" value="1"/>
</dbReference>
<evidence type="ECO:0000313" key="3">
    <source>
        <dbReference type="EMBL" id="KOS18782.1"/>
    </source>
</evidence>
<feature type="domain" description="SRR1-like" evidence="2">
    <location>
        <begin position="99"/>
        <end position="263"/>
    </location>
</feature>
<dbReference type="AlphaFoldDB" id="A0A0M9VTL0"/>
<feature type="region of interest" description="Disordered" evidence="1">
    <location>
        <begin position="1"/>
        <end position="61"/>
    </location>
</feature>
<organism evidence="3 4">
    <name type="scientific">Escovopsis weberi</name>
    <dbReference type="NCBI Taxonomy" id="150374"/>
    <lineage>
        <taxon>Eukaryota</taxon>
        <taxon>Fungi</taxon>
        <taxon>Dikarya</taxon>
        <taxon>Ascomycota</taxon>
        <taxon>Pezizomycotina</taxon>
        <taxon>Sordariomycetes</taxon>
        <taxon>Hypocreomycetidae</taxon>
        <taxon>Hypocreales</taxon>
        <taxon>Hypocreaceae</taxon>
        <taxon>Escovopsis</taxon>
    </lineage>
</organism>
<comment type="caution">
    <text evidence="3">The sequence shown here is derived from an EMBL/GenBank/DDBJ whole genome shotgun (WGS) entry which is preliminary data.</text>
</comment>
<dbReference type="OrthoDB" id="5318346at2759"/>
<dbReference type="PANTHER" id="PTHR42080:SF1">
    <property type="entry name" value="SRR1-LIKE DOMAIN-CONTAINING PROTEIN"/>
    <property type="match status" value="1"/>
</dbReference>
<dbReference type="Proteomes" id="UP000053831">
    <property type="component" value="Unassembled WGS sequence"/>
</dbReference>
<proteinExistence type="predicted"/>
<protein>
    <recommendedName>
        <fullName evidence="2">SRR1-like domain-containing protein</fullName>
    </recommendedName>
</protein>
<dbReference type="EMBL" id="LGSR01000020">
    <property type="protein sequence ID" value="KOS18782.1"/>
    <property type="molecule type" value="Genomic_DNA"/>
</dbReference>
<feature type="compositionally biased region" description="Basic residues" evidence="1">
    <location>
        <begin position="30"/>
        <end position="46"/>
    </location>
</feature>